<comment type="similarity">
    <text evidence="1 2">Belongs to the short-chain dehydrogenases/reductases (SDR) family.</text>
</comment>
<dbReference type="FunFam" id="3.40.50.720:FF:000084">
    <property type="entry name" value="Short-chain dehydrogenase reductase"/>
    <property type="match status" value="1"/>
</dbReference>
<dbReference type="SUPFAM" id="SSF51735">
    <property type="entry name" value="NAD(P)-binding Rossmann-fold domains"/>
    <property type="match status" value="1"/>
</dbReference>
<evidence type="ECO:0000313" key="4">
    <source>
        <dbReference type="Proteomes" id="UP000179467"/>
    </source>
</evidence>
<dbReference type="InterPro" id="IPR002347">
    <property type="entry name" value="SDR_fam"/>
</dbReference>
<gene>
    <name evidence="3" type="primary">fabG_9</name>
    <name evidence="3" type="ORF">BHE75_01552</name>
</gene>
<keyword evidence="3" id="KW-0560">Oxidoreductase</keyword>
<dbReference type="PANTHER" id="PTHR42879">
    <property type="entry name" value="3-OXOACYL-(ACYL-CARRIER-PROTEIN) REDUCTASE"/>
    <property type="match status" value="1"/>
</dbReference>
<dbReference type="GO" id="GO:0004316">
    <property type="term" value="F:3-oxoacyl-[acyl-carrier-protein] reductase (NADPH) activity"/>
    <property type="evidence" value="ECO:0007669"/>
    <property type="project" value="UniProtKB-EC"/>
</dbReference>
<dbReference type="OrthoDB" id="9793325at2"/>
<dbReference type="PRINTS" id="PR00081">
    <property type="entry name" value="GDHRDH"/>
</dbReference>
<keyword evidence="4" id="KW-1185">Reference proteome</keyword>
<evidence type="ECO:0000313" key="3">
    <source>
        <dbReference type="EMBL" id="OHT19565.1"/>
    </source>
</evidence>
<dbReference type="Gene3D" id="3.40.50.720">
    <property type="entry name" value="NAD(P)-binding Rossmann-like Domain"/>
    <property type="match status" value="1"/>
</dbReference>
<sequence length="266" mass="27154">MAGRFAGKVALVTGASGGIGAASAVRLAAEGAVVVCHGRDEGRTAAAADAIRKAGGTAHVVIGTLTGDAEAAAIVDATRAAAGDVDILVNNAGGESAGGGMAGWFEASAEDWLATYDSNVASMVRLIHAFTPAMRDKGWGRLIQMSSGVVDVPMPMIPDYQGAKAAIRALTVSLSKALARTGITANSISPGFVLTDTNRKWVAAMAERSGVTGDWSEVERWAARKFVPNHAGRLGKPEDIANAVAFLADPASDFVNGIDIRVDGGH</sequence>
<evidence type="ECO:0000256" key="2">
    <source>
        <dbReference type="RuleBase" id="RU000363"/>
    </source>
</evidence>
<name>A0A1S1HBS6_9SPHN</name>
<dbReference type="Pfam" id="PF00106">
    <property type="entry name" value="adh_short"/>
    <property type="match status" value="1"/>
</dbReference>
<dbReference type="Proteomes" id="UP000179467">
    <property type="component" value="Unassembled WGS sequence"/>
</dbReference>
<reference evidence="3 4" key="1">
    <citation type="submission" date="2016-09" db="EMBL/GenBank/DDBJ databases">
        <title>Metabolic pathway, cell adaptation mechanisms and a novel monoxygenase revealed through proteogenomic-transcription analysis of a Sphingomonas haloaromaticamans strain degrading the fungicide ortho-phenylphenol.</title>
        <authorList>
            <person name="Perruchon C."/>
            <person name="Papadopoulou E.S."/>
            <person name="Rousidou C."/>
            <person name="Vasileiadis S."/>
            <person name="Tanou G."/>
            <person name="Amoutzias G."/>
            <person name="Molassiotis A."/>
            <person name="Karpouzas D.G."/>
        </authorList>
    </citation>
    <scope>NUCLEOTIDE SEQUENCE [LARGE SCALE GENOMIC DNA]</scope>
    <source>
        <strain evidence="3 4">P3</strain>
    </source>
</reference>
<proteinExistence type="inferred from homology"/>
<evidence type="ECO:0000256" key="1">
    <source>
        <dbReference type="ARBA" id="ARBA00006484"/>
    </source>
</evidence>
<accession>A0A1S1HBS6</accession>
<dbReference type="AlphaFoldDB" id="A0A1S1HBS6"/>
<dbReference type="PRINTS" id="PR00080">
    <property type="entry name" value="SDRFAMILY"/>
</dbReference>
<organism evidence="3 4">
    <name type="scientific">Edaphosphingomonas haloaromaticamans</name>
    <dbReference type="NCBI Taxonomy" id="653954"/>
    <lineage>
        <taxon>Bacteria</taxon>
        <taxon>Pseudomonadati</taxon>
        <taxon>Pseudomonadota</taxon>
        <taxon>Alphaproteobacteria</taxon>
        <taxon>Sphingomonadales</taxon>
        <taxon>Rhizorhabdaceae</taxon>
        <taxon>Edaphosphingomonas</taxon>
    </lineage>
</organism>
<dbReference type="EC" id="1.1.1.100" evidence="3"/>
<dbReference type="EMBL" id="MIPT01000001">
    <property type="protein sequence ID" value="OHT19565.1"/>
    <property type="molecule type" value="Genomic_DNA"/>
</dbReference>
<dbReference type="InterPro" id="IPR050259">
    <property type="entry name" value="SDR"/>
</dbReference>
<dbReference type="InterPro" id="IPR036291">
    <property type="entry name" value="NAD(P)-bd_dom_sf"/>
</dbReference>
<protein>
    <submittedName>
        <fullName evidence="3">3-oxoacyl-[acyl-carrier-protein] reductase FabG</fullName>
        <ecNumber evidence="3">1.1.1.100</ecNumber>
    </submittedName>
</protein>
<dbReference type="PANTHER" id="PTHR42879:SF6">
    <property type="entry name" value="NADPH-DEPENDENT REDUCTASE BACG"/>
    <property type="match status" value="1"/>
</dbReference>
<comment type="caution">
    <text evidence="3">The sequence shown here is derived from an EMBL/GenBank/DDBJ whole genome shotgun (WGS) entry which is preliminary data.</text>
</comment>
<dbReference type="RefSeq" id="WP_070933520.1">
    <property type="nucleotide sequence ID" value="NZ_MIPT01000001.1"/>
</dbReference>